<dbReference type="PROSITE" id="PS50902">
    <property type="entry name" value="FLAVODOXIN_LIKE"/>
    <property type="match status" value="1"/>
</dbReference>
<dbReference type="InterPro" id="IPR008254">
    <property type="entry name" value="Flavodoxin/NO_synth"/>
</dbReference>
<dbReference type="KEGG" id="bcau:I6G59_16625"/>
<evidence type="ECO:0000313" key="2">
    <source>
        <dbReference type="EMBL" id="QPS33529.1"/>
    </source>
</evidence>
<dbReference type="Pfam" id="PF03358">
    <property type="entry name" value="FMN_red"/>
    <property type="match status" value="1"/>
</dbReference>
<accession>A0A7T2TGU1</accession>
<dbReference type="RefSeq" id="WP_197931932.1">
    <property type="nucleotide sequence ID" value="NZ_CP065682.1"/>
</dbReference>
<reference evidence="2 3" key="1">
    <citation type="submission" date="2020-12" db="EMBL/GenBank/DDBJ databases">
        <title>FDA dAtabase for Regulatory Grade micrObial Sequences (FDA-ARGOS): Supporting development and validation of Infectious Disease Dx tests.</title>
        <authorList>
            <person name="Sproer C."/>
            <person name="Gronow S."/>
            <person name="Severitt S."/>
            <person name="Schroder I."/>
            <person name="Tallon L."/>
            <person name="Sadzewicz L."/>
            <person name="Zhao X."/>
            <person name="Boylan J."/>
            <person name="Ott S."/>
            <person name="Bowen H."/>
            <person name="Vavikolanu K."/>
            <person name="Mehta A."/>
            <person name="Aluvathingal J."/>
            <person name="Nadendla S."/>
            <person name="Lowell S."/>
            <person name="Myers T."/>
            <person name="Yan Y."/>
            <person name="Sichtig H."/>
        </authorList>
    </citation>
    <scope>NUCLEOTIDE SEQUENCE [LARGE SCALE GENOMIC DNA]</scope>
    <source>
        <strain evidence="2 3">FDAARGOS_902</strain>
    </source>
</reference>
<sequence>MQVSIIFHSSTGNVAALAGTAKEHLEGLGHSVSVDALPELNDIEATRQAHEQALGHLASAEAVLWGTPGRYGAMSGPLKHFIDQTLPLHQQGVLADKFMTTFVSTASNHGGQESTILAFNNIFYHWGAIIVPAGAAGEAQQKPLNGNPYGVSSVSGAQQAAVPEENHEAMRYLAERLVTIAAGRGRG</sequence>
<proteinExistence type="predicted"/>
<dbReference type="PANTHER" id="PTHR30546">
    <property type="entry name" value="FLAVODOXIN-RELATED PROTEIN WRBA-RELATED"/>
    <property type="match status" value="1"/>
</dbReference>
<dbReference type="GO" id="GO:0010181">
    <property type="term" value="F:FMN binding"/>
    <property type="evidence" value="ECO:0007669"/>
    <property type="project" value="InterPro"/>
</dbReference>
<dbReference type="SUPFAM" id="SSF52218">
    <property type="entry name" value="Flavoproteins"/>
    <property type="match status" value="1"/>
</dbReference>
<dbReference type="PANTHER" id="PTHR30546:SF23">
    <property type="entry name" value="FLAVOPROTEIN-LIKE PROTEIN YCP4-RELATED"/>
    <property type="match status" value="1"/>
</dbReference>
<dbReference type="Proteomes" id="UP000594979">
    <property type="component" value="Chromosome"/>
</dbReference>
<feature type="domain" description="Flavodoxin-like" evidence="1">
    <location>
        <begin position="3"/>
        <end position="178"/>
    </location>
</feature>
<evidence type="ECO:0000313" key="3">
    <source>
        <dbReference type="Proteomes" id="UP000594979"/>
    </source>
</evidence>
<dbReference type="InterPro" id="IPR029039">
    <property type="entry name" value="Flavoprotein-like_sf"/>
</dbReference>
<organism evidence="2 3">
    <name type="scientific">Brevibacterium casei</name>
    <dbReference type="NCBI Taxonomy" id="33889"/>
    <lineage>
        <taxon>Bacteria</taxon>
        <taxon>Bacillati</taxon>
        <taxon>Actinomycetota</taxon>
        <taxon>Actinomycetes</taxon>
        <taxon>Micrococcales</taxon>
        <taxon>Brevibacteriaceae</taxon>
        <taxon>Brevibacterium</taxon>
    </lineage>
</organism>
<dbReference type="EMBL" id="CP065682">
    <property type="protein sequence ID" value="QPS33529.1"/>
    <property type="molecule type" value="Genomic_DNA"/>
</dbReference>
<dbReference type="GO" id="GO:0003955">
    <property type="term" value="F:NAD(P)H dehydrogenase (quinone) activity"/>
    <property type="evidence" value="ECO:0007669"/>
    <property type="project" value="TreeGrafter"/>
</dbReference>
<evidence type="ECO:0000259" key="1">
    <source>
        <dbReference type="PROSITE" id="PS50902"/>
    </source>
</evidence>
<name>A0A7T2TGU1_9MICO</name>
<dbReference type="Gene3D" id="3.40.50.360">
    <property type="match status" value="1"/>
</dbReference>
<protein>
    <submittedName>
        <fullName evidence="2">NAD(P)H-dependent oxidoreductase</fullName>
    </submittedName>
</protein>
<dbReference type="GO" id="GO:0016020">
    <property type="term" value="C:membrane"/>
    <property type="evidence" value="ECO:0007669"/>
    <property type="project" value="TreeGrafter"/>
</dbReference>
<dbReference type="InterPro" id="IPR005025">
    <property type="entry name" value="FMN_Rdtase-like_dom"/>
</dbReference>
<gene>
    <name evidence="2" type="ORF">I6G59_16625</name>
</gene>
<dbReference type="AlphaFoldDB" id="A0A7T2TGU1"/>